<keyword evidence="4" id="KW-0805">Transcription regulation</keyword>
<organism evidence="12 13">
    <name type="scientific">Anaerocolumna cellulosilytica</name>
    <dbReference type="NCBI Taxonomy" id="433286"/>
    <lineage>
        <taxon>Bacteria</taxon>
        <taxon>Bacillati</taxon>
        <taxon>Bacillota</taxon>
        <taxon>Clostridia</taxon>
        <taxon>Lachnospirales</taxon>
        <taxon>Lachnospiraceae</taxon>
        <taxon>Anaerocolumna</taxon>
    </lineage>
</organism>
<name>A0A6S6R860_9FIRM</name>
<dbReference type="FunFam" id="1.10.10.10:FF:000018">
    <property type="entry name" value="DNA-binding response regulator ResD"/>
    <property type="match status" value="1"/>
</dbReference>
<dbReference type="GO" id="GO:0000976">
    <property type="term" value="F:transcription cis-regulatory region binding"/>
    <property type="evidence" value="ECO:0007669"/>
    <property type="project" value="TreeGrafter"/>
</dbReference>
<feature type="modified residue" description="4-aspartylphosphate" evidence="8">
    <location>
        <position position="54"/>
    </location>
</feature>
<evidence type="ECO:0000256" key="4">
    <source>
        <dbReference type="ARBA" id="ARBA00023015"/>
    </source>
</evidence>
<dbReference type="GO" id="GO:0000156">
    <property type="term" value="F:phosphorelay response regulator activity"/>
    <property type="evidence" value="ECO:0007669"/>
    <property type="project" value="TreeGrafter"/>
</dbReference>
<evidence type="ECO:0000313" key="12">
    <source>
        <dbReference type="EMBL" id="BCJ96247.1"/>
    </source>
</evidence>
<dbReference type="PROSITE" id="PS51755">
    <property type="entry name" value="OMPR_PHOB"/>
    <property type="match status" value="1"/>
</dbReference>
<dbReference type="InterPro" id="IPR001789">
    <property type="entry name" value="Sig_transdc_resp-reg_receiver"/>
</dbReference>
<evidence type="ECO:0000256" key="7">
    <source>
        <dbReference type="ARBA" id="ARBA00024867"/>
    </source>
</evidence>
<dbReference type="PROSITE" id="PS50110">
    <property type="entry name" value="RESPONSE_REGULATORY"/>
    <property type="match status" value="1"/>
</dbReference>
<dbReference type="KEGG" id="acel:acsn021_38160"/>
<dbReference type="PANTHER" id="PTHR48111">
    <property type="entry name" value="REGULATOR OF RPOS"/>
    <property type="match status" value="1"/>
</dbReference>
<evidence type="ECO:0000259" key="11">
    <source>
        <dbReference type="PROSITE" id="PS51755"/>
    </source>
</evidence>
<evidence type="ECO:0000256" key="5">
    <source>
        <dbReference type="ARBA" id="ARBA00023125"/>
    </source>
</evidence>
<evidence type="ECO:0000256" key="6">
    <source>
        <dbReference type="ARBA" id="ARBA00023163"/>
    </source>
</evidence>
<evidence type="ECO:0000256" key="3">
    <source>
        <dbReference type="ARBA" id="ARBA00023012"/>
    </source>
</evidence>
<gene>
    <name evidence="12" type="ORF">acsn021_38160</name>
</gene>
<keyword evidence="6" id="KW-0804">Transcription</keyword>
<evidence type="ECO:0000256" key="1">
    <source>
        <dbReference type="ARBA" id="ARBA00018672"/>
    </source>
</evidence>
<dbReference type="SMART" id="SM00862">
    <property type="entry name" value="Trans_reg_C"/>
    <property type="match status" value="1"/>
</dbReference>
<dbReference type="Proteomes" id="UP000515561">
    <property type="component" value="Chromosome"/>
</dbReference>
<dbReference type="InterPro" id="IPR001867">
    <property type="entry name" value="OmpR/PhoB-type_DNA-bd"/>
</dbReference>
<evidence type="ECO:0000256" key="8">
    <source>
        <dbReference type="PROSITE-ProRule" id="PRU00169"/>
    </source>
</evidence>
<keyword evidence="3" id="KW-0902">Two-component regulatory system</keyword>
<feature type="domain" description="OmpR/PhoB-type" evidence="11">
    <location>
        <begin position="136"/>
        <end position="234"/>
    </location>
</feature>
<dbReference type="AlphaFoldDB" id="A0A6S6R860"/>
<dbReference type="CDD" id="cd00383">
    <property type="entry name" value="trans_reg_C"/>
    <property type="match status" value="1"/>
</dbReference>
<dbReference type="SUPFAM" id="SSF52172">
    <property type="entry name" value="CheY-like"/>
    <property type="match status" value="1"/>
</dbReference>
<keyword evidence="13" id="KW-1185">Reference proteome</keyword>
<protein>
    <recommendedName>
        <fullName evidence="1">Stage 0 sporulation protein A homolog</fullName>
    </recommendedName>
</protein>
<dbReference type="GO" id="GO:0032993">
    <property type="term" value="C:protein-DNA complex"/>
    <property type="evidence" value="ECO:0007669"/>
    <property type="project" value="TreeGrafter"/>
</dbReference>
<evidence type="ECO:0000259" key="10">
    <source>
        <dbReference type="PROSITE" id="PS50110"/>
    </source>
</evidence>
<dbReference type="Gene3D" id="1.10.10.10">
    <property type="entry name" value="Winged helix-like DNA-binding domain superfamily/Winged helix DNA-binding domain"/>
    <property type="match status" value="1"/>
</dbReference>
<dbReference type="Pfam" id="PF00486">
    <property type="entry name" value="Trans_reg_C"/>
    <property type="match status" value="1"/>
</dbReference>
<dbReference type="Gene3D" id="6.10.250.690">
    <property type="match status" value="1"/>
</dbReference>
<dbReference type="SMART" id="SM00448">
    <property type="entry name" value="REC"/>
    <property type="match status" value="1"/>
</dbReference>
<feature type="DNA-binding region" description="OmpR/PhoB-type" evidence="9">
    <location>
        <begin position="136"/>
        <end position="234"/>
    </location>
</feature>
<evidence type="ECO:0000256" key="2">
    <source>
        <dbReference type="ARBA" id="ARBA00022553"/>
    </source>
</evidence>
<sequence length="234" mass="26922">MNMKTVLAVDDEEHILELLTYNLERDGFRVIQADSGETALELIDKEKIDIVLLDWMLPGIDGIEVLRRIRAGKPHRTLPVIFLTAKGDEISKVVGLEVGSDDYLVKPFGVHELLARIKAVLRRSEASFETDEAEKEEKIVIDYLELNRSRRTVTVRGEAVELSYKEFELLYLLAKNRGIVFTRDNLLEKVWGYDYIGETRTVDVHVSNLRKKIEQDESHPIYIKTVRGMGYKFA</sequence>
<proteinExistence type="predicted"/>
<dbReference type="GO" id="GO:0006355">
    <property type="term" value="P:regulation of DNA-templated transcription"/>
    <property type="evidence" value="ECO:0007669"/>
    <property type="project" value="InterPro"/>
</dbReference>
<dbReference type="EMBL" id="AP023367">
    <property type="protein sequence ID" value="BCJ96247.1"/>
    <property type="molecule type" value="Genomic_DNA"/>
</dbReference>
<dbReference type="InterPro" id="IPR036388">
    <property type="entry name" value="WH-like_DNA-bd_sf"/>
</dbReference>
<reference evidence="12 13" key="1">
    <citation type="journal article" date="2016" name="Int. J. Syst. Evol. Microbiol.">
        <title>Descriptions of Anaerotaenia torta gen. nov., sp. nov. and Anaerocolumna cellulosilytica gen. nov., sp. nov. isolated from a methanogenic reactor of cattle waste.</title>
        <authorList>
            <person name="Uek A."/>
            <person name="Ohtaki Y."/>
            <person name="Kaku N."/>
            <person name="Ueki K."/>
        </authorList>
    </citation>
    <scope>NUCLEOTIDE SEQUENCE [LARGE SCALE GENOMIC DNA]</scope>
    <source>
        <strain evidence="12 13">SN021</strain>
    </source>
</reference>
<dbReference type="PANTHER" id="PTHR48111:SF40">
    <property type="entry name" value="PHOSPHATE REGULON TRANSCRIPTIONAL REGULATORY PROTEIN PHOB"/>
    <property type="match status" value="1"/>
</dbReference>
<dbReference type="Gene3D" id="3.40.50.2300">
    <property type="match status" value="1"/>
</dbReference>
<keyword evidence="2 8" id="KW-0597">Phosphoprotein</keyword>
<dbReference type="Pfam" id="PF00072">
    <property type="entry name" value="Response_reg"/>
    <property type="match status" value="1"/>
</dbReference>
<dbReference type="InterPro" id="IPR039420">
    <property type="entry name" value="WalR-like"/>
</dbReference>
<evidence type="ECO:0000313" key="13">
    <source>
        <dbReference type="Proteomes" id="UP000515561"/>
    </source>
</evidence>
<dbReference type="GO" id="GO:0005829">
    <property type="term" value="C:cytosol"/>
    <property type="evidence" value="ECO:0007669"/>
    <property type="project" value="TreeGrafter"/>
</dbReference>
<comment type="function">
    <text evidence="7">May play the central regulatory role in sporulation. It may be an element of the effector pathway responsible for the activation of sporulation genes in response to nutritional stress. Spo0A may act in concert with spo0H (a sigma factor) to control the expression of some genes that are critical to the sporulation process.</text>
</comment>
<dbReference type="FunFam" id="3.40.50.2300:FF:000001">
    <property type="entry name" value="DNA-binding response regulator PhoB"/>
    <property type="match status" value="1"/>
</dbReference>
<keyword evidence="5 9" id="KW-0238">DNA-binding</keyword>
<feature type="domain" description="Response regulatory" evidence="10">
    <location>
        <begin position="5"/>
        <end position="121"/>
    </location>
</feature>
<dbReference type="InterPro" id="IPR011006">
    <property type="entry name" value="CheY-like_superfamily"/>
</dbReference>
<accession>A0A6S6R860</accession>
<evidence type="ECO:0000256" key="9">
    <source>
        <dbReference type="PROSITE-ProRule" id="PRU01091"/>
    </source>
</evidence>